<keyword evidence="3" id="KW-1185">Reference proteome</keyword>
<comment type="caution">
    <text evidence="2">The sequence shown here is derived from an EMBL/GenBank/DDBJ whole genome shotgun (WGS) entry which is preliminary data.</text>
</comment>
<organism evidence="2 3">
    <name type="scientific">Lyngbya confervoides BDU141951</name>
    <dbReference type="NCBI Taxonomy" id="1574623"/>
    <lineage>
        <taxon>Bacteria</taxon>
        <taxon>Bacillati</taxon>
        <taxon>Cyanobacteriota</taxon>
        <taxon>Cyanophyceae</taxon>
        <taxon>Oscillatoriophycideae</taxon>
        <taxon>Oscillatoriales</taxon>
        <taxon>Microcoleaceae</taxon>
        <taxon>Lyngbya</taxon>
    </lineage>
</organism>
<evidence type="ECO:0000313" key="3">
    <source>
        <dbReference type="Proteomes" id="UP000031561"/>
    </source>
</evidence>
<sequence length="489" mass="53883">MPIAKGRFMPLDRWALSLILGLLVAIVGLILLGDHTVPKVKDFSWQNRQIGAEDRAFTLTFNRPMTWEKVQPNLEITPALEGKVSWSGRRMAYTLENPIAYGQSFQLKLTNVPEQTRGPGRSPKLMQPFVAQFSSRDRAFVYLGTDAQESGRLILQNLSTQTKTVLTPENLVVSEFKPFPFGDRILFSAADKNQSKSAFNPKLFSVTTGLEVHPPSQEALGQAKAGQIQELLDNETYQILKYDLGPEGETIVLQRARRSAQGALGQVSLWKMSLDGPPQEIQSEPGGDFKIAPDGQSLVMAQGQGLAVLPLKGQTEAKPLDFLPEFGNLLSFSADGTKAAVVKFNNDFTRSLFLVTNQGQQQELARLKGGVLAAQFDPHNQRLYCLLTQVINDQDYEEQPYLAVIEIDSRQITKLLDLPIQPNITMSLAPDATAILFDQVLDTPADGGASSGVNIRASNLWMLPLTASAEQRQLTPVKLTMGAVPRWLP</sequence>
<reference evidence="2 3" key="1">
    <citation type="journal article" date="2015" name="Genome Announc.">
        <title>Draft Genome Sequence of Filamentous Marine Cyanobacterium Lyngbya confervoides Strain BDU141951.</title>
        <authorList>
            <person name="Chandrababunaidu M.M."/>
            <person name="Sen D."/>
            <person name="Tripathy S."/>
        </authorList>
    </citation>
    <scope>NUCLEOTIDE SEQUENCE [LARGE SCALE GENOMIC DNA]</scope>
    <source>
        <strain evidence="2 3">BDU141951</strain>
    </source>
</reference>
<evidence type="ECO:0008006" key="4">
    <source>
        <dbReference type="Google" id="ProtNLM"/>
    </source>
</evidence>
<name>A0ABD4SZU2_9CYAN</name>
<dbReference type="SUPFAM" id="SSF82171">
    <property type="entry name" value="DPP6 N-terminal domain-like"/>
    <property type="match status" value="2"/>
</dbReference>
<dbReference type="AlphaFoldDB" id="A0ABD4SZU2"/>
<dbReference type="Gene3D" id="2.120.10.30">
    <property type="entry name" value="TolB, C-terminal domain"/>
    <property type="match status" value="1"/>
</dbReference>
<feature type="transmembrane region" description="Helical" evidence="1">
    <location>
        <begin position="14"/>
        <end position="33"/>
    </location>
</feature>
<protein>
    <recommendedName>
        <fullName evidence="4">SbsA Ig-like domain-containing protein</fullName>
    </recommendedName>
</protein>
<evidence type="ECO:0000256" key="1">
    <source>
        <dbReference type="SAM" id="Phobius"/>
    </source>
</evidence>
<evidence type="ECO:0000313" key="2">
    <source>
        <dbReference type="EMBL" id="MCM1981847.1"/>
    </source>
</evidence>
<gene>
    <name evidence="2" type="ORF">QQ91_0003250</name>
</gene>
<dbReference type="InterPro" id="IPR011042">
    <property type="entry name" value="6-blade_b-propeller_TolB-like"/>
</dbReference>
<keyword evidence="1" id="KW-1133">Transmembrane helix</keyword>
<keyword evidence="1" id="KW-0472">Membrane</keyword>
<dbReference type="EMBL" id="JTHE03000022">
    <property type="protein sequence ID" value="MCM1981847.1"/>
    <property type="molecule type" value="Genomic_DNA"/>
</dbReference>
<dbReference type="Proteomes" id="UP000031561">
    <property type="component" value="Unassembled WGS sequence"/>
</dbReference>
<dbReference type="RefSeq" id="WP_250833241.1">
    <property type="nucleotide sequence ID" value="NZ_JTHE03000022.1"/>
</dbReference>
<accession>A0ABD4SZU2</accession>
<keyword evidence="1" id="KW-0812">Transmembrane</keyword>
<proteinExistence type="predicted"/>